<organism evidence="2 3">
    <name type="scientific">Roseburia faecis</name>
    <dbReference type="NCBI Taxonomy" id="301302"/>
    <lineage>
        <taxon>Bacteria</taxon>
        <taxon>Bacillati</taxon>
        <taxon>Bacillota</taxon>
        <taxon>Clostridia</taxon>
        <taxon>Lachnospirales</taxon>
        <taxon>Lachnospiraceae</taxon>
        <taxon>Roseburia</taxon>
    </lineage>
</organism>
<evidence type="ECO:0000259" key="1">
    <source>
        <dbReference type="Pfam" id="PF13470"/>
    </source>
</evidence>
<protein>
    <submittedName>
        <fullName evidence="2">Predicted nucleic acid-binding protein, contains PIN domain</fullName>
    </submittedName>
</protein>
<dbReference type="AlphaFoldDB" id="A0A173R150"/>
<proteinExistence type="predicted"/>
<dbReference type="Proteomes" id="UP000095495">
    <property type="component" value="Unassembled WGS sequence"/>
</dbReference>
<accession>A0A173R150</accession>
<dbReference type="InterPro" id="IPR029060">
    <property type="entry name" value="PIN-like_dom_sf"/>
</dbReference>
<dbReference type="SUPFAM" id="SSF88723">
    <property type="entry name" value="PIN domain-like"/>
    <property type="match status" value="1"/>
</dbReference>
<dbReference type="Gene3D" id="3.40.50.1010">
    <property type="entry name" value="5'-nuclease"/>
    <property type="match status" value="1"/>
</dbReference>
<gene>
    <name evidence="2" type="ORF">ERS852420_00182</name>
</gene>
<evidence type="ECO:0000313" key="2">
    <source>
        <dbReference type="EMBL" id="CUM71269.1"/>
    </source>
</evidence>
<feature type="domain" description="PIN" evidence="1">
    <location>
        <begin position="2"/>
        <end position="117"/>
    </location>
</feature>
<reference evidence="2 3" key="1">
    <citation type="submission" date="2015-09" db="EMBL/GenBank/DDBJ databases">
        <authorList>
            <consortium name="Pathogen Informatics"/>
        </authorList>
    </citation>
    <scope>NUCLEOTIDE SEQUENCE [LARGE SCALE GENOMIC DNA]</scope>
    <source>
        <strain evidence="2 3">2789STDY5608863</strain>
    </source>
</reference>
<sequence>MRLMIDTNIFLDVLAEREPFFKDSKAVLDLCENKRVQGFLSASSATDIFYLIRRQLHSVDLAYKALGSVLDIAKVLTVTNEDVLNAYLQRASDFEDCLLATCAKANQCDAIVTRNKKDFLSFGITLFSPEELLNIYP</sequence>
<evidence type="ECO:0000313" key="3">
    <source>
        <dbReference type="Proteomes" id="UP000095495"/>
    </source>
</evidence>
<dbReference type="EMBL" id="CYXV01000001">
    <property type="protein sequence ID" value="CUM71269.1"/>
    <property type="molecule type" value="Genomic_DNA"/>
</dbReference>
<name>A0A173R150_9FIRM</name>
<dbReference type="Pfam" id="PF13470">
    <property type="entry name" value="PIN_3"/>
    <property type="match status" value="1"/>
</dbReference>
<dbReference type="InterPro" id="IPR002716">
    <property type="entry name" value="PIN_dom"/>
</dbReference>